<dbReference type="InterPro" id="IPR024551">
    <property type="entry name" value="AspAT_Ic"/>
</dbReference>
<keyword evidence="2" id="KW-1185">Reference proteome</keyword>
<dbReference type="PANTHER" id="PTHR43799">
    <property type="entry name" value="AMINOTRANSFERASE, PUTATIVE-RELATED"/>
    <property type="match status" value="1"/>
</dbReference>
<dbReference type="InterPro" id="IPR015424">
    <property type="entry name" value="PyrdxlP-dep_Trfase"/>
</dbReference>
<gene>
    <name evidence="1" type="ORF">FM105_06550</name>
</gene>
<organism evidence="1 2">
    <name type="scientific">Brevibacterium yomogidense</name>
    <dbReference type="NCBI Taxonomy" id="946573"/>
    <lineage>
        <taxon>Bacteria</taxon>
        <taxon>Bacillati</taxon>
        <taxon>Actinomycetota</taxon>
        <taxon>Actinomycetes</taxon>
        <taxon>Micrococcales</taxon>
        <taxon>Brevibacteriaceae</taxon>
        <taxon>Brevibacterium</taxon>
    </lineage>
</organism>
<dbReference type="RefSeq" id="WP_087006500.1">
    <property type="nucleotide sequence ID" value="NZ_FWFF01000010.1"/>
</dbReference>
<dbReference type="AlphaFoldDB" id="A0A1X6XCD0"/>
<protein>
    <submittedName>
        <fullName evidence="1">Aspartate transaminase</fullName>
        <ecNumber evidence="1">2.6.1.1</ecNumber>
    </submittedName>
</protein>
<dbReference type="InterPro" id="IPR015422">
    <property type="entry name" value="PyrdxlP-dep_Trfase_small"/>
</dbReference>
<evidence type="ECO:0000313" key="2">
    <source>
        <dbReference type="Proteomes" id="UP000196581"/>
    </source>
</evidence>
<dbReference type="Gene3D" id="3.40.640.10">
    <property type="entry name" value="Type I PLP-dependent aspartate aminotransferase-like (Major domain)"/>
    <property type="match status" value="1"/>
</dbReference>
<dbReference type="EC" id="2.6.1.1" evidence="1"/>
<name>A0A1X6XCD0_9MICO</name>
<dbReference type="Gene3D" id="3.90.1150.10">
    <property type="entry name" value="Aspartate Aminotransferase, domain 1"/>
    <property type="match status" value="1"/>
</dbReference>
<accession>A0A1X6XCD0</accession>
<dbReference type="CDD" id="cd00609">
    <property type="entry name" value="AAT_like"/>
    <property type="match status" value="1"/>
</dbReference>
<proteinExistence type="predicted"/>
<keyword evidence="1" id="KW-0032">Aminotransferase</keyword>
<reference evidence="2" key="1">
    <citation type="submission" date="2017-02" db="EMBL/GenBank/DDBJ databases">
        <authorList>
            <person name="Dridi B."/>
        </authorList>
    </citation>
    <scope>NUCLEOTIDE SEQUENCE [LARGE SCALE GENOMIC DNA]</scope>
    <source>
        <strain evidence="2">B Co 03.10</strain>
    </source>
</reference>
<keyword evidence="1" id="KW-0808">Transferase</keyword>
<dbReference type="EMBL" id="FWFF01000010">
    <property type="protein sequence ID" value="SLM96964.1"/>
    <property type="molecule type" value="Genomic_DNA"/>
</dbReference>
<dbReference type="GO" id="GO:0004069">
    <property type="term" value="F:L-aspartate:2-oxoglutarate aminotransferase activity"/>
    <property type="evidence" value="ECO:0007669"/>
    <property type="project" value="UniProtKB-EC"/>
</dbReference>
<sequence length="426" mass="44794">MSLSSLTPQEIASRLENATADYERFAARGLSLDITRGKPSAAQLDLADGLLTAVTGADAASADGTDTRNYGGLHGLPELREIFSPLLSVPADQLLAQGNSSLTLMRDALAFAMLHGRPDSAGPWAGTPVRMLCPVPGYDRHFGLAEALGFELVPIATDAEGPDMDQVASLVADDPTVKGIWVVPVHSNPIGVSISERRTRELMTLQAAAGDFTVFWDNAYALHHLREPHPEPIDVLGIAAEAGNPDRPLVFASTSKITHAGAGVAFVGGSPTIVDWFARHTAAGAIGPDKINQLRHARFFGSPEGVRSHMRKHAELLNPKFAAVDEIFSRELGPEDLAAWTKPSGGYFITLAVPPGTASHVVKLAGEAGVKLTPAGATHPHGVDPDDAVIRIAPTMPPLEEVEAAAEVVAACVRVAAYEAVAAPRS</sequence>
<dbReference type="Proteomes" id="UP000196581">
    <property type="component" value="Unassembled WGS sequence"/>
</dbReference>
<dbReference type="SUPFAM" id="SSF53383">
    <property type="entry name" value="PLP-dependent transferases"/>
    <property type="match status" value="1"/>
</dbReference>
<dbReference type="InterPro" id="IPR015421">
    <property type="entry name" value="PyrdxlP-dep_Trfase_major"/>
</dbReference>
<dbReference type="PANTHER" id="PTHR43799:SF1">
    <property type="entry name" value="ASPARTATE AMINOTRANSFERASE"/>
    <property type="match status" value="1"/>
</dbReference>
<dbReference type="Pfam" id="PF12897">
    <property type="entry name" value="Asp_aminotransf"/>
    <property type="match status" value="1"/>
</dbReference>
<evidence type="ECO:0000313" key="1">
    <source>
        <dbReference type="EMBL" id="SLM96964.1"/>
    </source>
</evidence>